<proteinExistence type="predicted"/>
<protein>
    <submittedName>
        <fullName evidence="2">Uncharacterized protein</fullName>
    </submittedName>
</protein>
<organism evidence="2">
    <name type="scientific">uncultured Alphaproteobacteria bacterium</name>
    <dbReference type="NCBI Taxonomy" id="91750"/>
    <lineage>
        <taxon>Bacteria</taxon>
        <taxon>Pseudomonadati</taxon>
        <taxon>Pseudomonadota</taxon>
        <taxon>Alphaproteobacteria</taxon>
        <taxon>environmental samples</taxon>
    </lineage>
</organism>
<reference evidence="2" key="1">
    <citation type="submission" date="2020-01" db="EMBL/GenBank/DDBJ databases">
        <title>Gastrointestinal microbiota of LL stock colony Peromyscus leucopus.</title>
        <authorList>
            <person name="Milovic A."/>
            <person name="Bassam K."/>
            <person name="Keay E."/>
            <person name="Barbour A.G."/>
        </authorList>
    </citation>
    <scope>NUCLEOTIDE SEQUENCE</scope>
    <source>
        <strain evidence="2">LL90</strain>
    </source>
</reference>
<feature type="transmembrane region" description="Helical" evidence="1">
    <location>
        <begin position="68"/>
        <end position="91"/>
    </location>
</feature>
<evidence type="ECO:0000313" key="2">
    <source>
        <dbReference type="EMBL" id="QJR98155.1"/>
    </source>
</evidence>
<keyword evidence="1" id="KW-0472">Membrane</keyword>
<feature type="transmembrane region" description="Helical" evidence="1">
    <location>
        <begin position="20"/>
        <end position="40"/>
    </location>
</feature>
<name>A0A6M4NQT1_9PROT</name>
<dbReference type="InterPro" id="IPR036691">
    <property type="entry name" value="Endo/exonu/phosph_ase_sf"/>
</dbReference>
<feature type="transmembrane region" description="Helical" evidence="1">
    <location>
        <begin position="46"/>
        <end position="61"/>
    </location>
</feature>
<dbReference type="SUPFAM" id="SSF56219">
    <property type="entry name" value="DNase I-like"/>
    <property type="match status" value="1"/>
</dbReference>
<keyword evidence="1" id="KW-0812">Transmembrane</keyword>
<sequence>MGYLANKKHEARINAFLKLFFILSAGITLLAFGSTGISLFFNEYRWQLYLLITAVFVYCVFRRFFIYALFAFILGTVNYFAVSSAVGVFGISSPSKGGINFLFGSESNGRSRNFVAKNAFAGNYNVIALNRPKFDGQALGEELSAKYSFLHPAEGWDNGFMLVSLPVEFSGRVNLGNGIKADFAKVITDNGALVVVVVDFGGLTRRHISSAFGNLSSFIGKQDDPVIIFGNFNTVAWSKDMSRFIADNGFKVKNALTDNIRNLFMPPKYYILGYEQNNVSGRLLLSRLNSFSMFTRF</sequence>
<keyword evidence="1" id="KW-1133">Transmembrane helix</keyword>
<evidence type="ECO:0000256" key="1">
    <source>
        <dbReference type="SAM" id="Phobius"/>
    </source>
</evidence>
<accession>A0A6M4NQT1</accession>
<dbReference type="EMBL" id="MN990729">
    <property type="protein sequence ID" value="QJR98155.1"/>
    <property type="molecule type" value="Genomic_DNA"/>
</dbReference>
<dbReference type="AlphaFoldDB" id="A0A6M4NQT1"/>
<gene>
    <name evidence="2" type="ORF">PlAlph_1590</name>
</gene>